<gene>
    <name evidence="4" type="ORF">W97_07995</name>
</gene>
<evidence type="ECO:0000313" key="5">
    <source>
        <dbReference type="Proteomes" id="UP000016924"/>
    </source>
</evidence>
<dbReference type="STRING" id="1168221.R7Z3J4"/>
<evidence type="ECO:0000259" key="3">
    <source>
        <dbReference type="Pfam" id="PF00561"/>
    </source>
</evidence>
<name>R7Z3J4_CONA1</name>
<dbReference type="InterPro" id="IPR000639">
    <property type="entry name" value="Epox_hydrolase-like"/>
</dbReference>
<dbReference type="HOGENOM" id="CLU_020336_7_1_1"/>
<keyword evidence="5" id="KW-1185">Reference proteome</keyword>
<dbReference type="Pfam" id="PF00561">
    <property type="entry name" value="Abhydrolase_1"/>
    <property type="match status" value="1"/>
</dbReference>
<evidence type="ECO:0000256" key="1">
    <source>
        <dbReference type="ARBA" id="ARBA00022801"/>
    </source>
</evidence>
<proteinExistence type="inferred from homology"/>
<organism evidence="4 5">
    <name type="scientific">Coniosporium apollinis (strain CBS 100218)</name>
    <name type="common">Rock-inhabiting black yeast</name>
    <dbReference type="NCBI Taxonomy" id="1168221"/>
    <lineage>
        <taxon>Eukaryota</taxon>
        <taxon>Fungi</taxon>
        <taxon>Dikarya</taxon>
        <taxon>Ascomycota</taxon>
        <taxon>Pezizomycotina</taxon>
        <taxon>Dothideomycetes</taxon>
        <taxon>Dothideomycetes incertae sedis</taxon>
        <taxon>Coniosporium</taxon>
    </lineage>
</organism>
<protein>
    <recommendedName>
        <fullName evidence="3">AB hydrolase-1 domain-containing protein</fullName>
    </recommendedName>
</protein>
<dbReference type="EMBL" id="JH767600">
    <property type="protein sequence ID" value="EON68737.1"/>
    <property type="molecule type" value="Genomic_DNA"/>
</dbReference>
<sequence>MTSPSGRWKQCVALLDSQLRLHYLDCPPPSNTYKGTILLVHGFPQTSYQFRHVIIPLADAGYRVLAPDYRGAGRSSKPASGFTKTVMAADLLKLIRIHLNIREPVHLVGHDIGGLIAYAYASRYSEHVASVAWGECPLPGTSAYEASKDSLWHFSFQSVPDLPEALVAGHERIYLQHFFDTESYNSTATSLQDLEHYTSMYSQPGAMRCAFGIYRAFERDAEENKVWVEEKGRCRVPTLALNGAMSPIAEMAERSVAEVHENVQITRVKESGHNVAEENPEDYVKNVLAFIEKHSSTQGTTP</sequence>
<feature type="domain" description="AB hydrolase-1" evidence="3">
    <location>
        <begin position="36"/>
        <end position="280"/>
    </location>
</feature>
<comment type="similarity">
    <text evidence="2">Belongs to the AB hydrolase superfamily. Epoxide hydrolase family.</text>
</comment>
<dbReference type="PRINTS" id="PR00111">
    <property type="entry name" value="ABHYDROLASE"/>
</dbReference>
<dbReference type="GO" id="GO:0016787">
    <property type="term" value="F:hydrolase activity"/>
    <property type="evidence" value="ECO:0007669"/>
    <property type="project" value="UniProtKB-KW"/>
</dbReference>
<dbReference type="InterPro" id="IPR000073">
    <property type="entry name" value="AB_hydrolase_1"/>
</dbReference>
<dbReference type="OrthoDB" id="408373at2759"/>
<dbReference type="eggNOG" id="KOG4178">
    <property type="taxonomic scope" value="Eukaryota"/>
</dbReference>
<dbReference type="RefSeq" id="XP_007784054.1">
    <property type="nucleotide sequence ID" value="XM_007785864.1"/>
</dbReference>
<keyword evidence="1" id="KW-0378">Hydrolase</keyword>
<evidence type="ECO:0000256" key="2">
    <source>
        <dbReference type="ARBA" id="ARBA00038334"/>
    </source>
</evidence>
<dbReference type="SUPFAM" id="SSF53474">
    <property type="entry name" value="alpha/beta-Hydrolases"/>
    <property type="match status" value="1"/>
</dbReference>
<dbReference type="AlphaFoldDB" id="R7Z3J4"/>
<dbReference type="Gene3D" id="3.40.50.1820">
    <property type="entry name" value="alpha/beta hydrolase"/>
    <property type="match status" value="1"/>
</dbReference>
<dbReference type="PRINTS" id="PR00412">
    <property type="entry name" value="EPOXHYDRLASE"/>
</dbReference>
<dbReference type="InterPro" id="IPR029058">
    <property type="entry name" value="AB_hydrolase_fold"/>
</dbReference>
<accession>R7Z3J4</accession>
<dbReference type="GeneID" id="19905306"/>
<evidence type="ECO:0000313" key="4">
    <source>
        <dbReference type="EMBL" id="EON68737.1"/>
    </source>
</evidence>
<dbReference type="PANTHER" id="PTHR43329">
    <property type="entry name" value="EPOXIDE HYDROLASE"/>
    <property type="match status" value="1"/>
</dbReference>
<reference evidence="5" key="1">
    <citation type="submission" date="2012-06" db="EMBL/GenBank/DDBJ databases">
        <title>The genome sequence of Coniosporium apollinis CBS 100218.</title>
        <authorList>
            <consortium name="The Broad Institute Genome Sequencing Platform"/>
            <person name="Cuomo C."/>
            <person name="Gorbushina A."/>
            <person name="Noack S."/>
            <person name="Walker B."/>
            <person name="Young S.K."/>
            <person name="Zeng Q."/>
            <person name="Gargeya S."/>
            <person name="Fitzgerald M."/>
            <person name="Haas B."/>
            <person name="Abouelleil A."/>
            <person name="Alvarado L."/>
            <person name="Arachchi H.M."/>
            <person name="Berlin A.M."/>
            <person name="Chapman S.B."/>
            <person name="Goldberg J."/>
            <person name="Griggs A."/>
            <person name="Gujja S."/>
            <person name="Hansen M."/>
            <person name="Howarth C."/>
            <person name="Imamovic A."/>
            <person name="Larimer J."/>
            <person name="McCowan C."/>
            <person name="Montmayeur A."/>
            <person name="Murphy C."/>
            <person name="Neiman D."/>
            <person name="Pearson M."/>
            <person name="Priest M."/>
            <person name="Roberts A."/>
            <person name="Saif S."/>
            <person name="Shea T."/>
            <person name="Sisk P."/>
            <person name="Sykes S."/>
            <person name="Wortman J."/>
            <person name="Nusbaum C."/>
            <person name="Birren B."/>
        </authorList>
    </citation>
    <scope>NUCLEOTIDE SEQUENCE [LARGE SCALE GENOMIC DNA]</scope>
    <source>
        <strain evidence="5">CBS 100218</strain>
    </source>
</reference>
<dbReference type="OMA" id="WWPIMPA"/>
<dbReference type="Proteomes" id="UP000016924">
    <property type="component" value="Unassembled WGS sequence"/>
</dbReference>